<feature type="transmembrane region" description="Helical" evidence="1">
    <location>
        <begin position="120"/>
        <end position="140"/>
    </location>
</feature>
<keyword evidence="1" id="KW-0812">Transmembrane</keyword>
<evidence type="ECO:0000256" key="1">
    <source>
        <dbReference type="SAM" id="Phobius"/>
    </source>
</evidence>
<reference evidence="2 3" key="1">
    <citation type="journal article" date="2015" name="Int. J. Syst. Evol. Microbiol.">
        <title>Roseomonas oryzae sp. nov., isolated from paddy rhizosphere soil.</title>
        <authorList>
            <person name="Ramaprasad E.V."/>
            <person name="Sasikala Ch."/>
            <person name="Ramana Ch.V."/>
        </authorList>
    </citation>
    <scope>NUCLEOTIDE SEQUENCE [LARGE SCALE GENOMIC DNA]</scope>
    <source>
        <strain evidence="2 3">KCTC 42542</strain>
    </source>
</reference>
<dbReference type="EMBL" id="VUKA01000013">
    <property type="protein sequence ID" value="KAA2211977.1"/>
    <property type="molecule type" value="Genomic_DNA"/>
</dbReference>
<keyword evidence="3" id="KW-1185">Reference proteome</keyword>
<feature type="transmembrane region" description="Helical" evidence="1">
    <location>
        <begin position="223"/>
        <end position="244"/>
    </location>
</feature>
<comment type="caution">
    <text evidence="2">The sequence shown here is derived from an EMBL/GenBank/DDBJ whole genome shotgun (WGS) entry which is preliminary data.</text>
</comment>
<dbReference type="AlphaFoldDB" id="A0A5B2TBT3"/>
<evidence type="ECO:0008006" key="4">
    <source>
        <dbReference type="Google" id="ProtNLM"/>
    </source>
</evidence>
<accession>A0A5B2TBT3</accession>
<feature type="transmembrane region" description="Helical" evidence="1">
    <location>
        <begin position="12"/>
        <end position="38"/>
    </location>
</feature>
<proteinExistence type="predicted"/>
<evidence type="ECO:0000313" key="2">
    <source>
        <dbReference type="EMBL" id="KAA2211977.1"/>
    </source>
</evidence>
<dbReference type="Proteomes" id="UP000322110">
    <property type="component" value="Unassembled WGS sequence"/>
</dbReference>
<feature type="transmembrane region" description="Helical" evidence="1">
    <location>
        <begin position="90"/>
        <end position="114"/>
    </location>
</feature>
<evidence type="ECO:0000313" key="3">
    <source>
        <dbReference type="Proteomes" id="UP000322110"/>
    </source>
</evidence>
<gene>
    <name evidence="2" type="ORF">F0Q34_17585</name>
</gene>
<sequence length="439" mass="47869">MLGNKAARKSAVFFLLKASNTALASVWSFLLAYALVRIVGLESYAFFATVIAFASLVLQADLGISIRLFGQLRQNFLHPENGSRQALGNAVAAALASYAAIAVLATVVFGVMVWGLGLGVAQYHAIYLLLFAGSVLPLPWMILRLTANAFDYYVLTEAIDCVRRTLLLALTAALVIGLPLMAYAVCFVLLWLAALAVLFVMARKRLDILTGARIREGFAVLRADLRGITASAVLSMSEFLIYIYPYYVIPLTHRDALALVAFDMFYKVTRFATTAYLTVTETVLPHQTRAFHAGNVPMLRKMMLVAFALAAVPMIGAIGIIGLFGDRFFGILLGNPDVVTPSIRLTICVMLFLMMVQTVSGAVLAGIGRLAVLARRASTTFGLMLVLALVSGLQNWTIEQFIAGYAVVYAYEAFGYFWSMLMMLREVSRKRHVPVASVA</sequence>
<name>A0A5B2TBT3_9PROT</name>
<keyword evidence="1" id="KW-0472">Membrane</keyword>
<keyword evidence="1" id="KW-1133">Transmembrane helix</keyword>
<protein>
    <recommendedName>
        <fullName evidence="4">Oligosaccharide flippase family protein</fullName>
    </recommendedName>
</protein>
<dbReference type="RefSeq" id="WP_149813557.1">
    <property type="nucleotide sequence ID" value="NZ_VUKA01000013.1"/>
</dbReference>
<feature type="transmembrane region" description="Helical" evidence="1">
    <location>
        <begin position="402"/>
        <end position="424"/>
    </location>
</feature>
<feature type="transmembrane region" description="Helical" evidence="1">
    <location>
        <begin position="182"/>
        <end position="202"/>
    </location>
</feature>
<feature type="transmembrane region" description="Helical" evidence="1">
    <location>
        <begin position="379"/>
        <end position="396"/>
    </location>
</feature>
<organism evidence="2 3">
    <name type="scientific">Teichococcus oryzae</name>
    <dbReference type="NCBI Taxonomy" id="1608942"/>
    <lineage>
        <taxon>Bacteria</taxon>
        <taxon>Pseudomonadati</taxon>
        <taxon>Pseudomonadota</taxon>
        <taxon>Alphaproteobacteria</taxon>
        <taxon>Acetobacterales</taxon>
        <taxon>Roseomonadaceae</taxon>
        <taxon>Roseomonas</taxon>
    </lineage>
</organism>
<feature type="transmembrane region" description="Helical" evidence="1">
    <location>
        <begin position="44"/>
        <end position="69"/>
    </location>
</feature>
<feature type="transmembrane region" description="Helical" evidence="1">
    <location>
        <begin position="304"/>
        <end position="324"/>
    </location>
</feature>
<feature type="transmembrane region" description="Helical" evidence="1">
    <location>
        <begin position="344"/>
        <end position="367"/>
    </location>
</feature>
<dbReference type="OrthoDB" id="8189621at2"/>